<comment type="caution">
    <text evidence="1">The sequence shown here is derived from an EMBL/GenBank/DDBJ whole genome shotgun (WGS) entry which is preliminary data.</text>
</comment>
<protein>
    <submittedName>
        <fullName evidence="1">Uncharacterized protein</fullName>
    </submittedName>
</protein>
<name>A0AAD5QEU0_PARTN</name>
<proteinExistence type="predicted"/>
<dbReference type="EMBL" id="JAHQIW010000223">
    <property type="protein sequence ID" value="KAJ1346794.1"/>
    <property type="molecule type" value="Genomic_DNA"/>
</dbReference>
<accession>A0AAD5QEU0</accession>
<dbReference type="Proteomes" id="UP001196413">
    <property type="component" value="Unassembled WGS sequence"/>
</dbReference>
<gene>
    <name evidence="1" type="ORF">KIN20_001695</name>
</gene>
<evidence type="ECO:0000313" key="2">
    <source>
        <dbReference type="Proteomes" id="UP001196413"/>
    </source>
</evidence>
<organism evidence="1 2">
    <name type="scientific">Parelaphostrongylus tenuis</name>
    <name type="common">Meningeal worm</name>
    <dbReference type="NCBI Taxonomy" id="148309"/>
    <lineage>
        <taxon>Eukaryota</taxon>
        <taxon>Metazoa</taxon>
        <taxon>Ecdysozoa</taxon>
        <taxon>Nematoda</taxon>
        <taxon>Chromadorea</taxon>
        <taxon>Rhabditida</taxon>
        <taxon>Rhabditina</taxon>
        <taxon>Rhabditomorpha</taxon>
        <taxon>Strongyloidea</taxon>
        <taxon>Metastrongylidae</taxon>
        <taxon>Parelaphostrongylus</taxon>
    </lineage>
</organism>
<sequence length="100" mass="11877">MQRCWFDSNSNRQYKQIKTPQKEFLLAPNATVEDNDIRNRLKRLRTTKMNSRQQETKQVNVLQWKELIYEHELQAVIVGDSDEKLDLDERSKNVTLGPTD</sequence>
<keyword evidence="2" id="KW-1185">Reference proteome</keyword>
<reference evidence="1" key="1">
    <citation type="submission" date="2021-06" db="EMBL/GenBank/DDBJ databases">
        <title>Parelaphostrongylus tenuis whole genome reference sequence.</title>
        <authorList>
            <person name="Garwood T.J."/>
            <person name="Larsen P.A."/>
            <person name="Fountain-Jones N.M."/>
            <person name="Garbe J.R."/>
            <person name="Macchietto M.G."/>
            <person name="Kania S.A."/>
            <person name="Gerhold R.W."/>
            <person name="Richards J.E."/>
            <person name="Wolf T.M."/>
        </authorList>
    </citation>
    <scope>NUCLEOTIDE SEQUENCE</scope>
    <source>
        <strain evidence="1">MNPRO001-30</strain>
        <tissue evidence="1">Meninges</tissue>
    </source>
</reference>
<evidence type="ECO:0000313" key="1">
    <source>
        <dbReference type="EMBL" id="KAJ1346794.1"/>
    </source>
</evidence>
<dbReference type="AlphaFoldDB" id="A0AAD5QEU0"/>